<evidence type="ECO:0000313" key="12">
    <source>
        <dbReference type="Proteomes" id="UP000276776"/>
    </source>
</evidence>
<feature type="transmembrane region" description="Helical" evidence="9">
    <location>
        <begin position="952"/>
        <end position="971"/>
    </location>
</feature>
<feature type="transmembrane region" description="Helical" evidence="9">
    <location>
        <begin position="489"/>
        <end position="514"/>
    </location>
</feature>
<dbReference type="OrthoDB" id="6510177at2759"/>
<feature type="transmembrane region" description="Helical" evidence="9">
    <location>
        <begin position="722"/>
        <end position="743"/>
    </location>
</feature>
<dbReference type="WBParaSite" id="TCLT_0000040101-mRNA-1">
    <property type="protein sequence ID" value="TCLT_0000040101-mRNA-1"/>
    <property type="gene ID" value="TCLT_0000040101"/>
</dbReference>
<dbReference type="GO" id="GO:0006897">
    <property type="term" value="P:endocytosis"/>
    <property type="evidence" value="ECO:0007669"/>
    <property type="project" value="TreeGrafter"/>
</dbReference>
<dbReference type="InterPro" id="IPR003392">
    <property type="entry name" value="PTHD_SSD"/>
</dbReference>
<dbReference type="Gene3D" id="1.20.1640.10">
    <property type="entry name" value="Multidrug efflux transporter AcrB transmembrane domain"/>
    <property type="match status" value="2"/>
</dbReference>
<dbReference type="AlphaFoldDB" id="A0A0N5CK22"/>
<evidence type="ECO:0000256" key="1">
    <source>
        <dbReference type="ARBA" id="ARBA00004651"/>
    </source>
</evidence>
<dbReference type="PANTHER" id="PTHR10796">
    <property type="entry name" value="PATCHED-RELATED"/>
    <property type="match status" value="1"/>
</dbReference>
<keyword evidence="6 9" id="KW-0472">Membrane</keyword>
<dbReference type="PANTHER" id="PTHR10796:SF97">
    <property type="entry name" value="SSD DOMAIN-CONTAINING PROTEIN"/>
    <property type="match status" value="1"/>
</dbReference>
<evidence type="ECO:0000256" key="7">
    <source>
        <dbReference type="ARBA" id="ARBA00023180"/>
    </source>
</evidence>
<accession>A0A0N5CK22</accession>
<feature type="transmembrane region" description="Helical" evidence="9">
    <location>
        <begin position="520"/>
        <end position="547"/>
    </location>
</feature>
<dbReference type="GO" id="GO:0018996">
    <property type="term" value="P:molting cycle, collagen and cuticulin-based cuticle"/>
    <property type="evidence" value="ECO:0007669"/>
    <property type="project" value="TreeGrafter"/>
</dbReference>
<evidence type="ECO:0000259" key="10">
    <source>
        <dbReference type="PROSITE" id="PS50156"/>
    </source>
</evidence>
<feature type="transmembrane region" description="Helical" evidence="9">
    <location>
        <begin position="207"/>
        <end position="231"/>
    </location>
</feature>
<feature type="region of interest" description="Disordered" evidence="8">
    <location>
        <begin position="57"/>
        <end position="92"/>
    </location>
</feature>
<evidence type="ECO:0000313" key="13">
    <source>
        <dbReference type="WBParaSite" id="TCLT_0000040101-mRNA-1"/>
    </source>
</evidence>
<dbReference type="Pfam" id="PF02460">
    <property type="entry name" value="Patched"/>
    <property type="match status" value="1"/>
</dbReference>
<feature type="region of interest" description="Disordered" evidence="8">
    <location>
        <begin position="116"/>
        <end position="136"/>
    </location>
</feature>
<keyword evidence="7" id="KW-0325">Glycoprotein</keyword>
<dbReference type="FunFam" id="1.20.1640.10:FF:000013">
    <property type="entry name" value="PaTched Related family"/>
    <property type="match status" value="1"/>
</dbReference>
<keyword evidence="4 9" id="KW-0812">Transmembrane</keyword>
<protein>
    <submittedName>
        <fullName evidence="13">SSD domain-containing protein</fullName>
    </submittedName>
</protein>
<feature type="compositionally biased region" description="Polar residues" evidence="8">
    <location>
        <begin position="120"/>
        <end position="130"/>
    </location>
</feature>
<feature type="transmembrane region" description="Helical" evidence="9">
    <location>
        <begin position="554"/>
        <end position="574"/>
    </location>
</feature>
<evidence type="ECO:0000256" key="4">
    <source>
        <dbReference type="ARBA" id="ARBA00022692"/>
    </source>
</evidence>
<organism evidence="13">
    <name type="scientific">Thelazia callipaeda</name>
    <name type="common">Oriental eyeworm</name>
    <name type="synonym">Parasitic nematode</name>
    <dbReference type="NCBI Taxonomy" id="103827"/>
    <lineage>
        <taxon>Eukaryota</taxon>
        <taxon>Metazoa</taxon>
        <taxon>Ecdysozoa</taxon>
        <taxon>Nematoda</taxon>
        <taxon>Chromadorea</taxon>
        <taxon>Rhabditida</taxon>
        <taxon>Spirurina</taxon>
        <taxon>Spiruromorpha</taxon>
        <taxon>Thelazioidea</taxon>
        <taxon>Thelaziidae</taxon>
        <taxon>Thelazia</taxon>
    </lineage>
</organism>
<dbReference type="GO" id="GO:0005886">
    <property type="term" value="C:plasma membrane"/>
    <property type="evidence" value="ECO:0007669"/>
    <property type="project" value="UniProtKB-SubCell"/>
</dbReference>
<dbReference type="OMA" id="AFIYQMT"/>
<keyword evidence="3" id="KW-1003">Cell membrane</keyword>
<dbReference type="GO" id="GO:0030659">
    <property type="term" value="C:cytoplasmic vesicle membrane"/>
    <property type="evidence" value="ECO:0007669"/>
    <property type="project" value="TreeGrafter"/>
</dbReference>
<feature type="compositionally biased region" description="Polar residues" evidence="8">
    <location>
        <begin position="68"/>
        <end position="86"/>
    </location>
</feature>
<reference evidence="11 12" key="2">
    <citation type="submission" date="2018-11" db="EMBL/GenBank/DDBJ databases">
        <authorList>
            <consortium name="Pathogen Informatics"/>
        </authorList>
    </citation>
    <scope>NUCLEOTIDE SEQUENCE [LARGE SCALE GENOMIC DNA]</scope>
</reference>
<evidence type="ECO:0000256" key="6">
    <source>
        <dbReference type="ARBA" id="ARBA00023136"/>
    </source>
</evidence>
<feature type="transmembrane region" description="Helical" evidence="9">
    <location>
        <begin position="977"/>
        <end position="1000"/>
    </location>
</feature>
<feature type="transmembrane region" description="Helical" evidence="9">
    <location>
        <begin position="1084"/>
        <end position="1106"/>
    </location>
</feature>
<reference evidence="13" key="1">
    <citation type="submission" date="2017-02" db="UniProtKB">
        <authorList>
            <consortium name="WormBaseParasite"/>
        </authorList>
    </citation>
    <scope>IDENTIFICATION</scope>
</reference>
<dbReference type="InterPro" id="IPR051697">
    <property type="entry name" value="Patched_domain-protein"/>
</dbReference>
<proteinExistence type="inferred from homology"/>
<dbReference type="SUPFAM" id="SSF82866">
    <property type="entry name" value="Multidrug efflux transporter AcrB transmembrane domain"/>
    <property type="match status" value="2"/>
</dbReference>
<gene>
    <name evidence="11" type="ORF">TCLT_LOCUS402</name>
</gene>
<evidence type="ECO:0000256" key="8">
    <source>
        <dbReference type="SAM" id="MobiDB-lite"/>
    </source>
</evidence>
<evidence type="ECO:0000256" key="2">
    <source>
        <dbReference type="ARBA" id="ARBA00005585"/>
    </source>
</evidence>
<keyword evidence="5 9" id="KW-1133">Transmembrane helix</keyword>
<evidence type="ECO:0000313" key="11">
    <source>
        <dbReference type="EMBL" id="VDM95358.1"/>
    </source>
</evidence>
<comment type="subcellular location">
    <subcellularLocation>
        <location evidence="1">Cell membrane</location>
        <topology evidence="1">Multi-pass membrane protein</topology>
    </subcellularLocation>
</comment>
<dbReference type="InterPro" id="IPR000731">
    <property type="entry name" value="SSD"/>
</dbReference>
<sequence>MQQSDQSPIFSSSLLSSLDRNLRAWTYFESVGKLWLQSCLKQSIICDEENTVDLKTLSGTMPGKQHARNPTFSSNPDSHQNASNSGCLPGSANAFLDQKEQQSSNLSQATDYSLTHKNDSSQFKNNSNRYGYTKSPGHYSPNTGGYSWLQSQIHPAELIQTTQHINYDMPHRRASILMGQRSLKLIEEYEEKKLTFVKLIITIYSNWGLWIAKFAWPAITLCILVASLSLIKILRTPQRNDLKGYAPFEARSRVEYNKYLDFFSSNSDVPGIATYIFVTAKDDGSMLRPDHLNETIQVLDLTLNNITMYNPINKRHLAFSEFCHKFCLANEPVRQFYNAYLVQKEYLKNGSRPNPFLLLKYPISTLFGRNVSIQPYFFGIKLHDPKNDTIEEINEEHEGIHELFGENTDVTLFSSENNSFSAVTNMKSAKMISLQFRALHNSNWSSDNVKQWEMSVVHFFQNYQSKHLTIYVSSTTYIEEEMIRVGISLLPYLTVGFVIMCTCSVITVMIRAAYMHQNSIFKILLAIMACVTPLLGCSTAMAILFLFGMRFSSVLCVVPFLVLSIGVDSSYLMIHEWQRLTKEIRNGEKKGGSAGHRISEVLGEVGPAILISAITNILADAVGCFTSSPEIRLLCIANLFSMFMAYLYQMTFYSALMAVIGKFEIEAEEKDDRITNIVIGKGQVNIRKRSEVIRKNSKFHDRSKLYISKYIKVYVDIVTHPIIAILVALAYVVYVAISVWGITRMTMSLTPQKLFLANSPLIKLEKLRTRYQLPVFMIVSVFVETPGDLSQRSRLILLNKMVNDFENVNGSWGPSGTMYFVRDFVTFQNFLHSDHDYDYDLETSTKALTPEEALVFNNNDLATFLALPEYDFWSGFIKLQNVSMDGKNKTLKKFFFTTAYNGEKLSTWQARQQLLQKWRAVVDKPKYELFHAYVFQEDAIFMDLIDNIPTDTWQSVLGTLVCMAVVCFIFLRSSLTVAIATTCVLSICIGILGILSWWGIELDPITMAAMVISIGFTVDIPAHISYHYYRACENGPNATPQARLANCLTSVGFPALQAALSTILCVCSLLFVKIYMSEVFVKTMITCVILCNLHGLLVLPAVLSIVDRITVAVSHKKTYGSQGEQLIHRRMEEVRKKLSTLSNTSRHGLSQCNLKTDRPPIFSHFDAVLEVD</sequence>
<evidence type="ECO:0000256" key="9">
    <source>
        <dbReference type="SAM" id="Phobius"/>
    </source>
</evidence>
<keyword evidence="12" id="KW-1185">Reference proteome</keyword>
<evidence type="ECO:0000256" key="5">
    <source>
        <dbReference type="ARBA" id="ARBA00022989"/>
    </source>
</evidence>
<dbReference type="Proteomes" id="UP000276776">
    <property type="component" value="Unassembled WGS sequence"/>
</dbReference>
<feature type="domain" description="SSD" evidence="10">
    <location>
        <begin position="522"/>
        <end position="659"/>
    </location>
</feature>
<evidence type="ECO:0000256" key="3">
    <source>
        <dbReference type="ARBA" id="ARBA00022475"/>
    </source>
</evidence>
<dbReference type="PROSITE" id="PS50156">
    <property type="entry name" value="SSD"/>
    <property type="match status" value="1"/>
</dbReference>
<feature type="transmembrane region" description="Helical" evidence="9">
    <location>
        <begin position="1007"/>
        <end position="1029"/>
    </location>
</feature>
<name>A0A0N5CK22_THECL</name>
<feature type="transmembrane region" description="Helical" evidence="9">
    <location>
        <begin position="1049"/>
        <end position="1072"/>
    </location>
</feature>
<dbReference type="EMBL" id="UYYF01000027">
    <property type="protein sequence ID" value="VDM95358.1"/>
    <property type="molecule type" value="Genomic_DNA"/>
</dbReference>
<comment type="similarity">
    <text evidence="2">Belongs to the patched family.</text>
</comment>